<dbReference type="Gene3D" id="1.20.1260.10">
    <property type="match status" value="1"/>
</dbReference>
<dbReference type="OrthoDB" id="1651292at2"/>
<comment type="caution">
    <text evidence="1">The sequence shown here is derived from an EMBL/GenBank/DDBJ whole genome shotgun (WGS) entry which is preliminary data.</text>
</comment>
<evidence type="ECO:0008006" key="3">
    <source>
        <dbReference type="Google" id="ProtNLM"/>
    </source>
</evidence>
<organism evidence="1 2">
    <name type="scientific">Marvinbryantia formatexigens DSM 14469</name>
    <dbReference type="NCBI Taxonomy" id="478749"/>
    <lineage>
        <taxon>Bacteria</taxon>
        <taxon>Bacillati</taxon>
        <taxon>Bacillota</taxon>
        <taxon>Clostridia</taxon>
        <taxon>Lachnospirales</taxon>
        <taxon>Lachnospiraceae</taxon>
        <taxon>Marvinbryantia</taxon>
    </lineage>
</organism>
<protein>
    <recommendedName>
        <fullName evidence="3">DUF2383 domain-containing protein</fullName>
    </recommendedName>
</protein>
<dbReference type="EMBL" id="ACCL02000006">
    <property type="protein sequence ID" value="EET61467.1"/>
    <property type="molecule type" value="Genomic_DNA"/>
</dbReference>
<dbReference type="eggNOG" id="ENOG5032QT8">
    <property type="taxonomic scope" value="Bacteria"/>
</dbReference>
<dbReference type="InterPro" id="IPR012347">
    <property type="entry name" value="Ferritin-like"/>
</dbReference>
<dbReference type="RefSeq" id="WP_006861436.1">
    <property type="nucleotide sequence ID" value="NZ_ACCL02000006.1"/>
</dbReference>
<proteinExistence type="predicted"/>
<sequence length="147" mass="16607">MEKKDTRDTICLLKECNAGSKMAVSSIEDVLDKVKDSNMRKLLSESKSHHEKLCDDIHTLLEQHHSEEKEPGNVAKGMAWLKTTMKLGIEEGDATVADLMTDGCNMGIKTLHKYLNQYPAADHSSKDICNRLIDIEEKLCRDLKSYL</sequence>
<accession>C6LCY4</accession>
<reference evidence="1" key="1">
    <citation type="submission" date="2009-07" db="EMBL/GenBank/DDBJ databases">
        <authorList>
            <person name="Weinstock G."/>
            <person name="Sodergren E."/>
            <person name="Clifton S."/>
            <person name="Fulton L."/>
            <person name="Fulton B."/>
            <person name="Courtney L."/>
            <person name="Fronick C."/>
            <person name="Harrison M."/>
            <person name="Strong C."/>
            <person name="Farmer C."/>
            <person name="Delahaunty K."/>
            <person name="Markovic C."/>
            <person name="Hall O."/>
            <person name="Minx P."/>
            <person name="Tomlinson C."/>
            <person name="Mitreva M."/>
            <person name="Nelson J."/>
            <person name="Hou S."/>
            <person name="Wollam A."/>
            <person name="Pepin K.H."/>
            <person name="Johnson M."/>
            <person name="Bhonagiri V."/>
            <person name="Nash W.E."/>
            <person name="Warren W."/>
            <person name="Chinwalla A."/>
            <person name="Mardis E.R."/>
            <person name="Wilson R.K."/>
        </authorList>
    </citation>
    <scope>NUCLEOTIDE SEQUENCE [LARGE SCALE GENOMIC DNA]</scope>
    <source>
        <strain evidence="1">DSM 14469</strain>
    </source>
</reference>
<dbReference type="STRING" id="168384.SAMN05660368_01581"/>
<evidence type="ECO:0000313" key="1">
    <source>
        <dbReference type="EMBL" id="EET61467.1"/>
    </source>
</evidence>
<evidence type="ECO:0000313" key="2">
    <source>
        <dbReference type="Proteomes" id="UP000005561"/>
    </source>
</evidence>
<keyword evidence="2" id="KW-1185">Reference proteome</keyword>
<gene>
    <name evidence="1" type="ORF">BRYFOR_06642</name>
</gene>
<dbReference type="Proteomes" id="UP000005561">
    <property type="component" value="Unassembled WGS sequence"/>
</dbReference>
<dbReference type="AlphaFoldDB" id="C6LCY4"/>
<name>C6LCY4_9FIRM</name>